<proteinExistence type="predicted"/>
<organism evidence="4 5">
    <name type="scientific">Streptomyces axinellae</name>
    <dbReference type="NCBI Taxonomy" id="552788"/>
    <lineage>
        <taxon>Bacteria</taxon>
        <taxon>Bacillati</taxon>
        <taxon>Actinomycetota</taxon>
        <taxon>Actinomycetes</taxon>
        <taxon>Kitasatosporales</taxon>
        <taxon>Streptomycetaceae</taxon>
        <taxon>Streptomyces</taxon>
    </lineage>
</organism>
<sequence length="177" mass="18740">MRTEALDRVRLVFTLFDADGNGVIEADDFELMAGRVVAAVPETDAAKRSTMQTAFRTFWTALADNLDANGDGKVSFEEFQAVVLDPEQFTAAIGEFAEALTAVADPDGDGLVERPAFVAVMTAIGFALPNIHALFDALEPVGTEQASVPVWAEAIKEYYSPDAAGTAGDLLVAAPVV</sequence>
<dbReference type="PANTHER" id="PTHR10891">
    <property type="entry name" value="EF-HAND CALCIUM-BINDING DOMAIN CONTAINING PROTEIN"/>
    <property type="match status" value="1"/>
</dbReference>
<dbReference type="RefSeq" id="WP_344565811.1">
    <property type="nucleotide sequence ID" value="NZ_BAAARJ010000008.1"/>
</dbReference>
<protein>
    <submittedName>
        <fullName evidence="4">EF-hand domain-containing protein</fullName>
    </submittedName>
</protein>
<dbReference type="PROSITE" id="PS50222">
    <property type="entry name" value="EF_HAND_2"/>
    <property type="match status" value="2"/>
</dbReference>
<dbReference type="EMBL" id="BAAARJ010000008">
    <property type="protein sequence ID" value="GAA2612873.1"/>
    <property type="molecule type" value="Genomic_DNA"/>
</dbReference>
<evidence type="ECO:0000256" key="1">
    <source>
        <dbReference type="ARBA" id="ARBA00022723"/>
    </source>
</evidence>
<name>A0ABP6CBW3_9ACTN</name>
<comment type="caution">
    <text evidence="4">The sequence shown here is derived from an EMBL/GenBank/DDBJ whole genome shotgun (WGS) entry which is preliminary data.</text>
</comment>
<keyword evidence="1" id="KW-0479">Metal-binding</keyword>
<feature type="domain" description="EF-hand" evidence="3">
    <location>
        <begin position="4"/>
        <end position="39"/>
    </location>
</feature>
<feature type="domain" description="EF-hand" evidence="3">
    <location>
        <begin position="54"/>
        <end position="89"/>
    </location>
</feature>
<dbReference type="InterPro" id="IPR002048">
    <property type="entry name" value="EF_hand_dom"/>
</dbReference>
<evidence type="ECO:0000259" key="3">
    <source>
        <dbReference type="PROSITE" id="PS50222"/>
    </source>
</evidence>
<dbReference type="SMART" id="SM00054">
    <property type="entry name" value="EFh"/>
    <property type="match status" value="3"/>
</dbReference>
<dbReference type="SUPFAM" id="SSF47473">
    <property type="entry name" value="EF-hand"/>
    <property type="match status" value="1"/>
</dbReference>
<evidence type="ECO:0000313" key="4">
    <source>
        <dbReference type="EMBL" id="GAA2612873.1"/>
    </source>
</evidence>
<dbReference type="Pfam" id="PF13499">
    <property type="entry name" value="EF-hand_7"/>
    <property type="match status" value="1"/>
</dbReference>
<dbReference type="InterPro" id="IPR039647">
    <property type="entry name" value="EF_hand_pair_protein_CML-like"/>
</dbReference>
<evidence type="ECO:0000256" key="2">
    <source>
        <dbReference type="ARBA" id="ARBA00022737"/>
    </source>
</evidence>
<dbReference type="InterPro" id="IPR018247">
    <property type="entry name" value="EF_Hand_1_Ca_BS"/>
</dbReference>
<accession>A0ABP6CBW3</accession>
<evidence type="ECO:0000313" key="5">
    <source>
        <dbReference type="Proteomes" id="UP001501447"/>
    </source>
</evidence>
<keyword evidence="5" id="KW-1185">Reference proteome</keyword>
<dbReference type="PROSITE" id="PS00018">
    <property type="entry name" value="EF_HAND_1"/>
    <property type="match status" value="2"/>
</dbReference>
<dbReference type="CDD" id="cd00051">
    <property type="entry name" value="EFh"/>
    <property type="match status" value="1"/>
</dbReference>
<keyword evidence="2" id="KW-0677">Repeat</keyword>
<dbReference type="Proteomes" id="UP001501447">
    <property type="component" value="Unassembled WGS sequence"/>
</dbReference>
<reference evidence="5" key="1">
    <citation type="journal article" date="2019" name="Int. J. Syst. Evol. Microbiol.">
        <title>The Global Catalogue of Microorganisms (GCM) 10K type strain sequencing project: providing services to taxonomists for standard genome sequencing and annotation.</title>
        <authorList>
            <consortium name="The Broad Institute Genomics Platform"/>
            <consortium name="The Broad Institute Genome Sequencing Center for Infectious Disease"/>
            <person name="Wu L."/>
            <person name="Ma J."/>
        </authorList>
    </citation>
    <scope>NUCLEOTIDE SEQUENCE [LARGE SCALE GENOMIC DNA]</scope>
    <source>
        <strain evidence="5">JCM 16373</strain>
    </source>
</reference>
<dbReference type="InterPro" id="IPR011992">
    <property type="entry name" value="EF-hand-dom_pair"/>
</dbReference>
<gene>
    <name evidence="4" type="ORF">GCM10009863_28240</name>
</gene>
<dbReference type="Gene3D" id="1.10.238.10">
    <property type="entry name" value="EF-hand"/>
    <property type="match status" value="1"/>
</dbReference>